<dbReference type="InterPro" id="IPR039425">
    <property type="entry name" value="RNA_pol_sigma-70-like"/>
</dbReference>
<evidence type="ECO:0000256" key="4">
    <source>
        <dbReference type="ARBA" id="ARBA00023163"/>
    </source>
</evidence>
<dbReference type="PANTHER" id="PTHR43133:SF8">
    <property type="entry name" value="RNA POLYMERASE SIGMA FACTOR HI_1459-RELATED"/>
    <property type="match status" value="1"/>
</dbReference>
<dbReference type="AlphaFoldDB" id="A0A518DL50"/>
<dbReference type="RefSeq" id="WP_145048634.1">
    <property type="nucleotide sequence ID" value="NZ_CP036433.1"/>
</dbReference>
<keyword evidence="7" id="KW-1185">Reference proteome</keyword>
<accession>A0A518DL50</accession>
<name>A0A518DL50_9BACT</name>
<gene>
    <name evidence="6" type="ORF">Pla8534_03170</name>
</gene>
<dbReference type="GO" id="GO:0003677">
    <property type="term" value="F:DNA binding"/>
    <property type="evidence" value="ECO:0007669"/>
    <property type="project" value="UniProtKB-KW"/>
</dbReference>
<dbReference type="InterPro" id="IPR013324">
    <property type="entry name" value="RNA_pol_sigma_r3/r4-like"/>
</dbReference>
<keyword evidence="3" id="KW-0238">DNA-binding</keyword>
<dbReference type="EMBL" id="CP036433">
    <property type="protein sequence ID" value="QDU92569.1"/>
    <property type="molecule type" value="Genomic_DNA"/>
</dbReference>
<organism evidence="6 7">
    <name type="scientific">Lignipirellula cremea</name>
    <dbReference type="NCBI Taxonomy" id="2528010"/>
    <lineage>
        <taxon>Bacteria</taxon>
        <taxon>Pseudomonadati</taxon>
        <taxon>Planctomycetota</taxon>
        <taxon>Planctomycetia</taxon>
        <taxon>Pirellulales</taxon>
        <taxon>Pirellulaceae</taxon>
        <taxon>Lignipirellula</taxon>
    </lineage>
</organism>
<dbReference type="OrthoDB" id="291381at2"/>
<dbReference type="NCBIfam" id="TIGR02937">
    <property type="entry name" value="sigma70-ECF"/>
    <property type="match status" value="1"/>
</dbReference>
<dbReference type="SUPFAM" id="SSF88659">
    <property type="entry name" value="Sigma3 and sigma4 domains of RNA polymerase sigma factors"/>
    <property type="match status" value="1"/>
</dbReference>
<keyword evidence="1" id="KW-0805">Transcription regulation</keyword>
<feature type="domain" description="RNA polymerase sigma-70 ECF-like HTH" evidence="5">
    <location>
        <begin position="6"/>
        <end position="195"/>
    </location>
</feature>
<reference evidence="6 7" key="1">
    <citation type="submission" date="2019-02" db="EMBL/GenBank/DDBJ databases">
        <title>Deep-cultivation of Planctomycetes and their phenomic and genomic characterization uncovers novel biology.</title>
        <authorList>
            <person name="Wiegand S."/>
            <person name="Jogler M."/>
            <person name="Boedeker C."/>
            <person name="Pinto D."/>
            <person name="Vollmers J."/>
            <person name="Rivas-Marin E."/>
            <person name="Kohn T."/>
            <person name="Peeters S.H."/>
            <person name="Heuer A."/>
            <person name="Rast P."/>
            <person name="Oberbeckmann S."/>
            <person name="Bunk B."/>
            <person name="Jeske O."/>
            <person name="Meyerdierks A."/>
            <person name="Storesund J.E."/>
            <person name="Kallscheuer N."/>
            <person name="Luecker S."/>
            <person name="Lage O.M."/>
            <person name="Pohl T."/>
            <person name="Merkel B.J."/>
            <person name="Hornburger P."/>
            <person name="Mueller R.-W."/>
            <person name="Bruemmer F."/>
            <person name="Labrenz M."/>
            <person name="Spormann A.M."/>
            <person name="Op den Camp H."/>
            <person name="Overmann J."/>
            <person name="Amann R."/>
            <person name="Jetten M.S.M."/>
            <person name="Mascher T."/>
            <person name="Medema M.H."/>
            <person name="Devos D.P."/>
            <person name="Kaster A.-K."/>
            <person name="Ovreas L."/>
            <person name="Rohde M."/>
            <person name="Galperin M.Y."/>
            <person name="Jogler C."/>
        </authorList>
    </citation>
    <scope>NUCLEOTIDE SEQUENCE [LARGE SCALE GENOMIC DNA]</scope>
    <source>
        <strain evidence="6 7">Pla85_3_4</strain>
    </source>
</reference>
<dbReference type="Gene3D" id="1.10.10.10">
    <property type="entry name" value="Winged helix-like DNA-binding domain superfamily/Winged helix DNA-binding domain"/>
    <property type="match status" value="1"/>
</dbReference>
<dbReference type="PANTHER" id="PTHR43133">
    <property type="entry name" value="RNA POLYMERASE ECF-TYPE SIGMA FACTO"/>
    <property type="match status" value="1"/>
</dbReference>
<evidence type="ECO:0000256" key="1">
    <source>
        <dbReference type="ARBA" id="ARBA00023015"/>
    </source>
</evidence>
<sequence>MTQDGSVTRWIHGLKAGASDEVQQQLWNRYFERLVQVARGRLSRDLCRVEDEEDVVLSVFDSFFARVQTGQFPELNDRSSLWPLLVAITVCKTKNLHRRQRAQKRDAFRAVSASPGPGKTDWLEQLADQEPTPEMAAETAEEANRMLETLEKESLQSVARMKLEGYTNREIAERLGVMERTIERRLTLIRQLWTEFAEASLEERPAESE</sequence>
<keyword evidence="4" id="KW-0804">Transcription</keyword>
<evidence type="ECO:0000259" key="5">
    <source>
        <dbReference type="Pfam" id="PF07638"/>
    </source>
</evidence>
<proteinExistence type="predicted"/>
<evidence type="ECO:0000313" key="7">
    <source>
        <dbReference type="Proteomes" id="UP000317648"/>
    </source>
</evidence>
<keyword evidence="2" id="KW-0731">Sigma factor</keyword>
<dbReference type="InterPro" id="IPR014284">
    <property type="entry name" value="RNA_pol_sigma-70_dom"/>
</dbReference>
<protein>
    <submittedName>
        <fullName evidence="6">RNA polymerase sigma factor</fullName>
    </submittedName>
</protein>
<dbReference type="InterPro" id="IPR053812">
    <property type="entry name" value="HTH_Sigma70_ECF-like"/>
</dbReference>
<evidence type="ECO:0000256" key="2">
    <source>
        <dbReference type="ARBA" id="ARBA00023082"/>
    </source>
</evidence>
<dbReference type="GO" id="GO:0016987">
    <property type="term" value="F:sigma factor activity"/>
    <property type="evidence" value="ECO:0007669"/>
    <property type="project" value="UniProtKB-KW"/>
</dbReference>
<dbReference type="KEGG" id="lcre:Pla8534_03170"/>
<dbReference type="Pfam" id="PF07638">
    <property type="entry name" value="Sigma70_ECF"/>
    <property type="match status" value="1"/>
</dbReference>
<dbReference type="GO" id="GO:0006352">
    <property type="term" value="P:DNA-templated transcription initiation"/>
    <property type="evidence" value="ECO:0007669"/>
    <property type="project" value="InterPro"/>
</dbReference>
<dbReference type="Proteomes" id="UP000317648">
    <property type="component" value="Chromosome"/>
</dbReference>
<dbReference type="InterPro" id="IPR036388">
    <property type="entry name" value="WH-like_DNA-bd_sf"/>
</dbReference>
<dbReference type="Gene3D" id="1.10.1740.10">
    <property type="match status" value="1"/>
</dbReference>
<evidence type="ECO:0000313" key="6">
    <source>
        <dbReference type="EMBL" id="QDU92569.1"/>
    </source>
</evidence>
<evidence type="ECO:0000256" key="3">
    <source>
        <dbReference type="ARBA" id="ARBA00023125"/>
    </source>
</evidence>